<protein>
    <submittedName>
        <fullName evidence="2">Uncharacterized protein</fullName>
    </submittedName>
</protein>
<keyword evidence="1" id="KW-1185">Reference proteome</keyword>
<sequence length="132" mass="15185">MLQMDSAEWSMDFAFPLLSLLRANGSHEIVKQRILDICELNNQLQKCLEICPKSVEKQILFYGMDPWREICSNLDVHFKLLDPIPCWQQNIDALILGCYTTLTHCLHAMLRNTENTVAKNKSSSWPAFSSQP</sequence>
<name>A0A915DX87_9BILA</name>
<evidence type="ECO:0000313" key="1">
    <source>
        <dbReference type="Proteomes" id="UP000887574"/>
    </source>
</evidence>
<reference evidence="2" key="1">
    <citation type="submission" date="2022-11" db="UniProtKB">
        <authorList>
            <consortium name="WormBaseParasite"/>
        </authorList>
    </citation>
    <scope>IDENTIFICATION</scope>
</reference>
<dbReference type="AlphaFoldDB" id="A0A915DX87"/>
<organism evidence="1 2">
    <name type="scientific">Ditylenchus dipsaci</name>
    <dbReference type="NCBI Taxonomy" id="166011"/>
    <lineage>
        <taxon>Eukaryota</taxon>
        <taxon>Metazoa</taxon>
        <taxon>Ecdysozoa</taxon>
        <taxon>Nematoda</taxon>
        <taxon>Chromadorea</taxon>
        <taxon>Rhabditida</taxon>
        <taxon>Tylenchina</taxon>
        <taxon>Tylenchomorpha</taxon>
        <taxon>Sphaerularioidea</taxon>
        <taxon>Anguinidae</taxon>
        <taxon>Anguininae</taxon>
        <taxon>Ditylenchus</taxon>
    </lineage>
</organism>
<evidence type="ECO:0000313" key="2">
    <source>
        <dbReference type="WBParaSite" id="jg23914"/>
    </source>
</evidence>
<accession>A0A915DX87</accession>
<dbReference type="Proteomes" id="UP000887574">
    <property type="component" value="Unplaced"/>
</dbReference>
<proteinExistence type="predicted"/>
<dbReference type="WBParaSite" id="jg23914">
    <property type="protein sequence ID" value="jg23914"/>
    <property type="gene ID" value="jg23914"/>
</dbReference>